<gene>
    <name evidence="9" type="ORF">FOL47_002856</name>
</gene>
<keyword evidence="4" id="KW-0255">Endonuclease</keyword>
<feature type="chain" id="PRO_5029646268" description="Nuclease S1" evidence="8">
    <location>
        <begin position="19"/>
        <end position="300"/>
    </location>
</feature>
<keyword evidence="3" id="KW-0479">Metal-binding</keyword>
<dbReference type="Gene3D" id="1.10.575.10">
    <property type="entry name" value="P1 Nuclease"/>
    <property type="match status" value="1"/>
</dbReference>
<keyword evidence="6" id="KW-1015">Disulfide bond</keyword>
<keyword evidence="7" id="KW-0325">Glycoprotein</keyword>
<dbReference type="PANTHER" id="PTHR33146:SF26">
    <property type="entry name" value="ENDONUCLEASE 4"/>
    <property type="match status" value="1"/>
</dbReference>
<dbReference type="GO" id="GO:0016788">
    <property type="term" value="F:hydrolase activity, acting on ester bonds"/>
    <property type="evidence" value="ECO:0007669"/>
    <property type="project" value="InterPro"/>
</dbReference>
<evidence type="ECO:0008006" key="11">
    <source>
        <dbReference type="Google" id="ProtNLM"/>
    </source>
</evidence>
<reference evidence="9 10" key="1">
    <citation type="submission" date="2020-04" db="EMBL/GenBank/DDBJ databases">
        <title>Perkinsus chesapeaki whole genome sequence.</title>
        <authorList>
            <person name="Bogema D.R."/>
        </authorList>
    </citation>
    <scope>NUCLEOTIDE SEQUENCE [LARGE SCALE GENOMIC DNA]</scope>
    <source>
        <strain evidence="9">ATCC PRA-425</strain>
    </source>
</reference>
<evidence type="ECO:0000256" key="5">
    <source>
        <dbReference type="ARBA" id="ARBA00022801"/>
    </source>
</evidence>
<dbReference type="OrthoDB" id="441446at2759"/>
<keyword evidence="8" id="KW-0732">Signal</keyword>
<dbReference type="Proteomes" id="UP000591131">
    <property type="component" value="Unassembled WGS sequence"/>
</dbReference>
<dbReference type="SUPFAM" id="SSF48537">
    <property type="entry name" value="Phospholipase C/P1 nuclease"/>
    <property type="match status" value="1"/>
</dbReference>
<evidence type="ECO:0000256" key="4">
    <source>
        <dbReference type="ARBA" id="ARBA00022759"/>
    </source>
</evidence>
<name>A0A7J6MB53_PERCH</name>
<dbReference type="InterPro" id="IPR003154">
    <property type="entry name" value="S1/P1nuclease"/>
</dbReference>
<evidence type="ECO:0000313" key="9">
    <source>
        <dbReference type="EMBL" id="KAF4668808.1"/>
    </source>
</evidence>
<protein>
    <recommendedName>
        <fullName evidence="11">Nuclease S1</fullName>
    </recommendedName>
</protein>
<dbReference type="GO" id="GO:0004519">
    <property type="term" value="F:endonuclease activity"/>
    <property type="evidence" value="ECO:0007669"/>
    <property type="project" value="UniProtKB-KW"/>
</dbReference>
<dbReference type="AlphaFoldDB" id="A0A7J6MB53"/>
<dbReference type="GO" id="GO:0006308">
    <property type="term" value="P:DNA catabolic process"/>
    <property type="evidence" value="ECO:0007669"/>
    <property type="project" value="InterPro"/>
</dbReference>
<feature type="signal peptide" evidence="8">
    <location>
        <begin position="1"/>
        <end position="18"/>
    </location>
</feature>
<keyword evidence="10" id="KW-1185">Reference proteome</keyword>
<evidence type="ECO:0000256" key="7">
    <source>
        <dbReference type="ARBA" id="ARBA00023180"/>
    </source>
</evidence>
<dbReference type="GO" id="GO:0046872">
    <property type="term" value="F:metal ion binding"/>
    <property type="evidence" value="ECO:0007669"/>
    <property type="project" value="UniProtKB-KW"/>
</dbReference>
<evidence type="ECO:0000313" key="10">
    <source>
        <dbReference type="Proteomes" id="UP000591131"/>
    </source>
</evidence>
<dbReference type="PANTHER" id="PTHR33146">
    <property type="entry name" value="ENDONUCLEASE 4"/>
    <property type="match status" value="1"/>
</dbReference>
<accession>A0A7J6MB53</accession>
<keyword evidence="2" id="KW-0540">Nuclease</keyword>
<proteinExistence type="inferred from homology"/>
<evidence type="ECO:0000256" key="3">
    <source>
        <dbReference type="ARBA" id="ARBA00022723"/>
    </source>
</evidence>
<evidence type="ECO:0000256" key="1">
    <source>
        <dbReference type="ARBA" id="ARBA00009547"/>
    </source>
</evidence>
<dbReference type="Pfam" id="PF02265">
    <property type="entry name" value="S1-P1_nuclease"/>
    <property type="match status" value="1"/>
</dbReference>
<comment type="similarity">
    <text evidence="1">Belongs to the nuclease type I family.</text>
</comment>
<dbReference type="EMBL" id="JAAPAO010000183">
    <property type="protein sequence ID" value="KAF4668808.1"/>
    <property type="molecule type" value="Genomic_DNA"/>
</dbReference>
<dbReference type="CDD" id="cd11010">
    <property type="entry name" value="S1-P1_nuclease"/>
    <property type="match status" value="1"/>
</dbReference>
<sequence>MYLRLVPFAATTLPVALAWGSDGHAVVAQLSQDRIKDETQDAIDDIMGKGVPMTDYSSWADEIRSYDEWKWSGPLHYVNTPDCKLNYARDCPDDFCVAGALKNYSRRLVDTSLPLQQREEALKFIVHFAGDAHQPIHAGKPEDRGGNAIRVSLGFARHQETNLHSTWDSALLYELQGRGRRAPDEPYWAITEEAVSEELAEGGRYASDVQAWIEDCEKYGLDACIDTWLDETAKAACDYSYKHVNGSAVRNNDYLPMEYYESRIEVVKEQLAKGGVRLTWLLDYVFVGINAPRTPNLRSS</sequence>
<evidence type="ECO:0000256" key="8">
    <source>
        <dbReference type="SAM" id="SignalP"/>
    </source>
</evidence>
<evidence type="ECO:0000256" key="6">
    <source>
        <dbReference type="ARBA" id="ARBA00023157"/>
    </source>
</evidence>
<dbReference type="InterPro" id="IPR008947">
    <property type="entry name" value="PLipase_C/P1_nuclease_dom_sf"/>
</dbReference>
<keyword evidence="5" id="KW-0378">Hydrolase</keyword>
<evidence type="ECO:0000256" key="2">
    <source>
        <dbReference type="ARBA" id="ARBA00022722"/>
    </source>
</evidence>
<comment type="caution">
    <text evidence="9">The sequence shown here is derived from an EMBL/GenBank/DDBJ whole genome shotgun (WGS) entry which is preliminary data.</text>
</comment>
<organism evidence="9 10">
    <name type="scientific">Perkinsus chesapeaki</name>
    <name type="common">Clam parasite</name>
    <name type="synonym">Perkinsus andrewsi</name>
    <dbReference type="NCBI Taxonomy" id="330153"/>
    <lineage>
        <taxon>Eukaryota</taxon>
        <taxon>Sar</taxon>
        <taxon>Alveolata</taxon>
        <taxon>Perkinsozoa</taxon>
        <taxon>Perkinsea</taxon>
        <taxon>Perkinsida</taxon>
        <taxon>Perkinsidae</taxon>
        <taxon>Perkinsus</taxon>
    </lineage>
</organism>
<dbReference type="GO" id="GO:0003676">
    <property type="term" value="F:nucleic acid binding"/>
    <property type="evidence" value="ECO:0007669"/>
    <property type="project" value="InterPro"/>
</dbReference>